<evidence type="ECO:0000313" key="2">
    <source>
        <dbReference type="EMBL" id="GCD77738.1"/>
    </source>
</evidence>
<accession>A0A401XL71</accession>
<comment type="caution">
    <text evidence="2">The sequence shown here is derived from an EMBL/GenBank/DDBJ whole genome shotgun (WGS) entry which is preliminary data.</text>
</comment>
<evidence type="ECO:0000256" key="1">
    <source>
        <dbReference type="SAM" id="Coils"/>
    </source>
</evidence>
<proteinExistence type="predicted"/>
<organism evidence="2 3">
    <name type="scientific">Thermaurantimonas aggregans</name>
    <dbReference type="NCBI Taxonomy" id="2173829"/>
    <lineage>
        <taxon>Bacteria</taxon>
        <taxon>Pseudomonadati</taxon>
        <taxon>Bacteroidota</taxon>
        <taxon>Flavobacteriia</taxon>
        <taxon>Flavobacteriales</taxon>
        <taxon>Schleiferiaceae</taxon>
        <taxon>Thermaurantimonas</taxon>
    </lineage>
</organism>
<keyword evidence="1" id="KW-0175">Coiled coil</keyword>
<reference evidence="2 3" key="1">
    <citation type="submission" date="2018-11" db="EMBL/GenBank/DDBJ databases">
        <title>Schleiferia aggregans sp. nov., a moderately thermophilic heterotrophic bacterium isolated from microbial mats at a terrestrial hot spring.</title>
        <authorList>
            <person name="Iino T."/>
            <person name="Ohkuma M."/>
            <person name="Haruta S."/>
        </authorList>
    </citation>
    <scope>NUCLEOTIDE SEQUENCE [LARGE SCALE GENOMIC DNA]</scope>
    <source>
        <strain evidence="2 3">LA</strain>
    </source>
</reference>
<feature type="coiled-coil region" evidence="1">
    <location>
        <begin position="14"/>
        <end position="66"/>
    </location>
</feature>
<sequence length="284" mass="32093">MKKSIFAFFTALILASCNSELKQEIETLKAEKAELEQRAREQDSTIESFTNAMLEIQENLNVIREKEGRLRVAESASGDRFVSMKDAVIRDIQDLNSIIEESKAKITRLNQQLSASKSQNSQLTKLVESLKKQIEEREATIAELTKAIEERDETIRQLTRKVQVITEESQRTISAKEAELNKCYYIVDTRRNLKDKGIIDSQGGFLGIGRVKTVSSSADQALFTVGDIRQLNRIDLDAKGVKIISEHPQGSYSIEREGKRITGLVINDPKAFWSITRVLVVMVE</sequence>
<dbReference type="OrthoDB" id="597123at2"/>
<keyword evidence="3" id="KW-1185">Reference proteome</keyword>
<dbReference type="AlphaFoldDB" id="A0A401XL71"/>
<feature type="coiled-coil region" evidence="1">
    <location>
        <begin position="92"/>
        <end position="168"/>
    </location>
</feature>
<dbReference type="EMBL" id="BHZE01000010">
    <property type="protein sequence ID" value="GCD77738.1"/>
    <property type="molecule type" value="Genomic_DNA"/>
</dbReference>
<dbReference type="PROSITE" id="PS51257">
    <property type="entry name" value="PROKAR_LIPOPROTEIN"/>
    <property type="match status" value="1"/>
</dbReference>
<protein>
    <recommendedName>
        <fullName evidence="4">Chromosome partition protein Smc</fullName>
    </recommendedName>
</protein>
<dbReference type="Proteomes" id="UP000286715">
    <property type="component" value="Unassembled WGS sequence"/>
</dbReference>
<dbReference type="RefSeq" id="WP_124397803.1">
    <property type="nucleotide sequence ID" value="NZ_BHZE01000010.1"/>
</dbReference>
<dbReference type="Gene3D" id="1.10.287.1490">
    <property type="match status" value="1"/>
</dbReference>
<evidence type="ECO:0000313" key="3">
    <source>
        <dbReference type="Proteomes" id="UP000286715"/>
    </source>
</evidence>
<evidence type="ECO:0008006" key="4">
    <source>
        <dbReference type="Google" id="ProtNLM"/>
    </source>
</evidence>
<gene>
    <name evidence="2" type="ORF">JCM31826_12200</name>
</gene>
<name>A0A401XL71_9FLAO</name>